<dbReference type="AlphaFoldDB" id="A0A372LE13"/>
<sequence>MNFPQVRLQTSPALIEISTKRGRQSIEQPQAELDIQQPKAELTINRTPSKLTIDQTKAREDVDLKSIGSRIEEAAQLGKQKWLEGIERRVRDGEELMKIENGGNAIANQAKRNGSKPIYEYNVGWVPHHGSVSIDYQPGNVEVNVKINKPVMNNRANKPIVSYEPGEVEIRLKQYNSLNVDFDNLKFVGTNYEQTI</sequence>
<accession>A0A372LE13</accession>
<dbReference type="Pfam" id="PF20074">
    <property type="entry name" value="DUF6470"/>
    <property type="match status" value="1"/>
</dbReference>
<comment type="caution">
    <text evidence="1">The sequence shown here is derived from an EMBL/GenBank/DDBJ whole genome shotgun (WGS) entry which is preliminary data.</text>
</comment>
<evidence type="ECO:0008006" key="3">
    <source>
        <dbReference type="Google" id="ProtNLM"/>
    </source>
</evidence>
<keyword evidence="2" id="KW-1185">Reference proteome</keyword>
<organism evidence="1 2">
    <name type="scientific">Peribacillus glennii</name>
    <dbReference type="NCBI Taxonomy" id="2303991"/>
    <lineage>
        <taxon>Bacteria</taxon>
        <taxon>Bacillati</taxon>
        <taxon>Bacillota</taxon>
        <taxon>Bacilli</taxon>
        <taxon>Bacillales</taxon>
        <taxon>Bacillaceae</taxon>
        <taxon>Peribacillus</taxon>
    </lineage>
</organism>
<gene>
    <name evidence="1" type="ORF">D0466_10900</name>
</gene>
<proteinExistence type="predicted"/>
<protein>
    <recommendedName>
        <fullName evidence="3">YviE</fullName>
    </recommendedName>
</protein>
<dbReference type="RefSeq" id="WP_117322584.1">
    <property type="nucleotide sequence ID" value="NZ_QVTD01000005.1"/>
</dbReference>
<name>A0A372LE13_9BACI</name>
<evidence type="ECO:0000313" key="1">
    <source>
        <dbReference type="EMBL" id="RFU63948.1"/>
    </source>
</evidence>
<reference evidence="1 2" key="1">
    <citation type="submission" date="2018-08" db="EMBL/GenBank/DDBJ databases">
        <title>Bacillus chawlae sp. nov., Bacillus glennii sp. nov., and Bacillus saganii sp. nov. Isolated from the Vehicle Assembly Building at Kennedy Space Center where the Viking Spacecraft were Assembled.</title>
        <authorList>
            <person name="Seuylemezian A."/>
            <person name="Vaishampayan P."/>
        </authorList>
    </citation>
    <scope>NUCLEOTIDE SEQUENCE [LARGE SCALE GENOMIC DNA]</scope>
    <source>
        <strain evidence="1 2">V44-8</strain>
    </source>
</reference>
<dbReference type="EMBL" id="QVTD01000005">
    <property type="protein sequence ID" value="RFU63948.1"/>
    <property type="molecule type" value="Genomic_DNA"/>
</dbReference>
<dbReference type="InterPro" id="IPR045527">
    <property type="entry name" value="DUF6470"/>
</dbReference>
<dbReference type="OrthoDB" id="2112831at2"/>
<dbReference type="Proteomes" id="UP000262939">
    <property type="component" value="Unassembled WGS sequence"/>
</dbReference>
<evidence type="ECO:0000313" key="2">
    <source>
        <dbReference type="Proteomes" id="UP000262939"/>
    </source>
</evidence>